<dbReference type="InterPro" id="IPR037291">
    <property type="entry name" value="DUF4139"/>
</dbReference>
<dbReference type="PANTHER" id="PTHR31005:SF8">
    <property type="entry name" value="DUF4139 DOMAIN-CONTAINING PROTEIN"/>
    <property type="match status" value="1"/>
</dbReference>
<proteinExistence type="predicted"/>
<feature type="domain" description="DUF4139" evidence="1">
    <location>
        <begin position="211"/>
        <end position="536"/>
    </location>
</feature>
<dbReference type="RefSeq" id="WP_190448710.1">
    <property type="nucleotide sequence ID" value="NZ_JAMPLM010000010.1"/>
</dbReference>
<name>A0ABV0KJC1_9CYAN</name>
<gene>
    <name evidence="3" type="ORF">NDI38_12890</name>
</gene>
<feature type="domain" description="DUF4140" evidence="2">
    <location>
        <begin position="20"/>
        <end position="118"/>
    </location>
</feature>
<dbReference type="Pfam" id="PF13600">
    <property type="entry name" value="DUF4140"/>
    <property type="match status" value="1"/>
</dbReference>
<accession>A0ABV0KJC1</accession>
<dbReference type="EMBL" id="JAMPLM010000010">
    <property type="protein sequence ID" value="MEP1059337.1"/>
    <property type="molecule type" value="Genomic_DNA"/>
</dbReference>
<keyword evidence="4" id="KW-1185">Reference proteome</keyword>
<dbReference type="Pfam" id="PF13598">
    <property type="entry name" value="DUF4139"/>
    <property type="match status" value="1"/>
</dbReference>
<sequence length="547" mass="60233">MDTSATPSTVISLETHIVAVTVYTDQALITRRGKVTLTGQEQALTLTHLPLTLKPESVRASGVGHVAVQLRDVQTERIYATEPVVDRIAQLTAQIEALTDEKQTIEDRIAADAIQRKFIEGLSEKAVDRFSRSLAQQQVSLAETRNLLNFVGQRYGDLSAAIAQHKREQTQLTKQIQALYQQLQQIQTPRPKESYSLTVGIAPAGAGEFELEVSYVCDRASWKPLYDLRVDSTDSRVHLTYLAEVNQTTGEDWSTVALTLSTAKPGLGTLPPNLTPWYVDVYQPLPPPASAPMMFRNRAVASAAPGGKDEENEMVAMASSYAFEVTQQAIIAEAPSAQITNEGGGVTFAIDGNNNIPGDGASHKITIFNDDYPSHLEHIAVPKLVSFAYLQAIVTNPADGVTLLAGQANIFRDNRFVGTTPLENVAPGQEFKLNLGIDEGLKITRDLIERKVEKQLIGGQRRLTYAYRLVVTNLREQEAMLKLSEQLPVSRNEQIKVRLHRTSPQTQLGEMGLLEWSLQLEPNAKQELSYQFTVEHSPALTVTGLDI</sequence>
<comment type="caution">
    <text evidence="3">The sequence shown here is derived from an EMBL/GenBank/DDBJ whole genome shotgun (WGS) entry which is preliminary data.</text>
</comment>
<dbReference type="PANTHER" id="PTHR31005">
    <property type="entry name" value="DUF4139 DOMAIN-CONTAINING PROTEIN"/>
    <property type="match status" value="1"/>
</dbReference>
<evidence type="ECO:0000313" key="3">
    <source>
        <dbReference type="EMBL" id="MEP1059337.1"/>
    </source>
</evidence>
<reference evidence="3 4" key="1">
    <citation type="submission" date="2022-04" db="EMBL/GenBank/DDBJ databases">
        <title>Positive selection, recombination, and allopatry shape intraspecific diversity of widespread and dominant cyanobacteria.</title>
        <authorList>
            <person name="Wei J."/>
            <person name="Shu W."/>
            <person name="Hu C."/>
        </authorList>
    </citation>
    <scope>NUCLEOTIDE SEQUENCE [LARGE SCALE GENOMIC DNA]</scope>
    <source>
        <strain evidence="3 4">AS-A4</strain>
    </source>
</reference>
<evidence type="ECO:0000259" key="1">
    <source>
        <dbReference type="Pfam" id="PF13598"/>
    </source>
</evidence>
<dbReference type="InterPro" id="IPR011935">
    <property type="entry name" value="CHP02231"/>
</dbReference>
<dbReference type="InterPro" id="IPR025554">
    <property type="entry name" value="DUF4140"/>
</dbReference>
<evidence type="ECO:0000313" key="4">
    <source>
        <dbReference type="Proteomes" id="UP001476950"/>
    </source>
</evidence>
<dbReference type="Proteomes" id="UP001476950">
    <property type="component" value="Unassembled WGS sequence"/>
</dbReference>
<evidence type="ECO:0000259" key="2">
    <source>
        <dbReference type="Pfam" id="PF13600"/>
    </source>
</evidence>
<protein>
    <submittedName>
        <fullName evidence="3">Mucoidy inhibitor MuiA family protein</fullName>
    </submittedName>
</protein>
<organism evidence="3 4">
    <name type="scientific">Stenomitos frigidus AS-A4</name>
    <dbReference type="NCBI Taxonomy" id="2933935"/>
    <lineage>
        <taxon>Bacteria</taxon>
        <taxon>Bacillati</taxon>
        <taxon>Cyanobacteriota</taxon>
        <taxon>Cyanophyceae</taxon>
        <taxon>Leptolyngbyales</taxon>
        <taxon>Leptolyngbyaceae</taxon>
        <taxon>Stenomitos</taxon>
    </lineage>
</organism>
<dbReference type="NCBIfam" id="TIGR02231">
    <property type="entry name" value="mucoidy inhibitor MuiA family protein"/>
    <property type="match status" value="1"/>
</dbReference>